<organism evidence="2 3">
    <name type="scientific">Rhodoplanes roseus</name>
    <dbReference type="NCBI Taxonomy" id="29409"/>
    <lineage>
        <taxon>Bacteria</taxon>
        <taxon>Pseudomonadati</taxon>
        <taxon>Pseudomonadota</taxon>
        <taxon>Alphaproteobacteria</taxon>
        <taxon>Hyphomicrobiales</taxon>
        <taxon>Nitrobacteraceae</taxon>
        <taxon>Rhodoplanes</taxon>
    </lineage>
</organism>
<reference evidence="2 3" key="1">
    <citation type="submission" date="2017-07" db="EMBL/GenBank/DDBJ databases">
        <title>Draft Genome Sequences of Select Purple Nonsulfur Bacteria.</title>
        <authorList>
            <person name="Lasarre B."/>
            <person name="Mckinlay J.B."/>
        </authorList>
    </citation>
    <scope>NUCLEOTIDE SEQUENCE [LARGE SCALE GENOMIC DNA]</scope>
    <source>
        <strain evidence="2 3">DSM 5909</strain>
    </source>
</reference>
<proteinExistence type="predicted"/>
<dbReference type="InterPro" id="IPR025309">
    <property type="entry name" value="KTSC_dom"/>
</dbReference>
<keyword evidence="3" id="KW-1185">Reference proteome</keyword>
<dbReference type="AlphaFoldDB" id="A0A327L264"/>
<gene>
    <name evidence="2" type="ORF">CH341_09755</name>
</gene>
<name>A0A327L264_9BRAD</name>
<dbReference type="EMBL" id="NPEX01000049">
    <property type="protein sequence ID" value="RAI44344.1"/>
    <property type="molecule type" value="Genomic_DNA"/>
</dbReference>
<protein>
    <submittedName>
        <fullName evidence="2">KTSC domain-containing protein</fullName>
    </submittedName>
</protein>
<accession>A0A327L264</accession>
<comment type="caution">
    <text evidence="2">The sequence shown here is derived from an EMBL/GenBank/DDBJ whole genome shotgun (WGS) entry which is preliminary data.</text>
</comment>
<sequence length="70" mass="7861">MDRESVSSTNVASIGYDNATETLEVEFLNGGIYQYYNVSGELYEQFRAAGSKGQFLARYIKNAYPYSRVG</sequence>
<evidence type="ECO:0000313" key="2">
    <source>
        <dbReference type="EMBL" id="RAI44344.1"/>
    </source>
</evidence>
<evidence type="ECO:0000313" key="3">
    <source>
        <dbReference type="Proteomes" id="UP000249130"/>
    </source>
</evidence>
<dbReference type="Proteomes" id="UP000249130">
    <property type="component" value="Unassembled WGS sequence"/>
</dbReference>
<dbReference type="Pfam" id="PF13619">
    <property type="entry name" value="KTSC"/>
    <property type="match status" value="1"/>
</dbReference>
<evidence type="ECO:0000259" key="1">
    <source>
        <dbReference type="Pfam" id="PF13619"/>
    </source>
</evidence>
<dbReference type="OrthoDB" id="8450910at2"/>
<feature type="domain" description="KTSC" evidence="1">
    <location>
        <begin position="7"/>
        <end position="64"/>
    </location>
</feature>